<feature type="domain" description="Helicase C-terminal" evidence="2">
    <location>
        <begin position="235"/>
        <end position="392"/>
    </location>
</feature>
<dbReference type="RefSeq" id="WP_014758255.1">
    <property type="nucleotide sequence ID" value="NC_017992.1"/>
</dbReference>
<dbReference type="GO" id="GO:0005829">
    <property type="term" value="C:cytosol"/>
    <property type="evidence" value="ECO:0007669"/>
    <property type="project" value="TreeGrafter"/>
</dbReference>
<feature type="domain" description="Helicase ATP-binding" evidence="1">
    <location>
        <begin position="36"/>
        <end position="206"/>
    </location>
</feature>
<dbReference type="AlphaFoldDB" id="I3VV36"/>
<dbReference type="Gene3D" id="3.40.50.300">
    <property type="entry name" value="P-loop containing nucleotide triphosphate hydrolases"/>
    <property type="match status" value="2"/>
</dbReference>
<protein>
    <submittedName>
        <fullName evidence="3">Type III restriction protein res subunit</fullName>
    </submittedName>
</protein>
<dbReference type="EMBL" id="CP003184">
    <property type="protein sequence ID" value="AFK86381.1"/>
    <property type="molecule type" value="Genomic_DNA"/>
</dbReference>
<dbReference type="InterPro" id="IPR050742">
    <property type="entry name" value="Helicase_Restrict-Modif_Enz"/>
</dbReference>
<dbReference type="SUPFAM" id="SSF52540">
    <property type="entry name" value="P-loop containing nucleoside triphosphate hydrolases"/>
    <property type="match status" value="1"/>
</dbReference>
<name>I3VV36_THESW</name>
<dbReference type="BioCyc" id="TSAC1094508:GLMA-1396-MONOMER"/>
<dbReference type="KEGG" id="tsh:Tsac_1374"/>
<dbReference type="GO" id="GO:0003677">
    <property type="term" value="F:DNA binding"/>
    <property type="evidence" value="ECO:0007669"/>
    <property type="project" value="InterPro"/>
</dbReference>
<dbReference type="InterPro" id="IPR014001">
    <property type="entry name" value="Helicase_ATP-bd"/>
</dbReference>
<dbReference type="PATRIC" id="fig|1094508.3.peg.1389"/>
<evidence type="ECO:0000259" key="1">
    <source>
        <dbReference type="PROSITE" id="PS51192"/>
    </source>
</evidence>
<dbReference type="GO" id="GO:0005524">
    <property type="term" value="F:ATP binding"/>
    <property type="evidence" value="ECO:0007669"/>
    <property type="project" value="InterPro"/>
</dbReference>
<dbReference type="InterPro" id="IPR001650">
    <property type="entry name" value="Helicase_C-like"/>
</dbReference>
<dbReference type="eggNOG" id="COG1061">
    <property type="taxonomic scope" value="Bacteria"/>
</dbReference>
<dbReference type="InterPro" id="IPR027417">
    <property type="entry name" value="P-loop_NTPase"/>
</dbReference>
<dbReference type="Pfam" id="PF00271">
    <property type="entry name" value="Helicase_C"/>
    <property type="match status" value="1"/>
</dbReference>
<dbReference type="Proteomes" id="UP000006178">
    <property type="component" value="Chromosome"/>
</dbReference>
<evidence type="ECO:0000313" key="3">
    <source>
        <dbReference type="EMBL" id="AFK86381.1"/>
    </source>
</evidence>
<dbReference type="STRING" id="1094508.Tsac_1374"/>
<gene>
    <name evidence="3" type="ordered locus">Tsac_1374</name>
</gene>
<dbReference type="PROSITE" id="PS51194">
    <property type="entry name" value="HELICASE_CTER"/>
    <property type="match status" value="1"/>
</dbReference>
<accession>I3VV36</accession>
<sequence length="967" mass="110236">MSVFSEYKERFILEPKTGSGLRKCQLGAIWALKSYFISNTSEAATLISLPTGSGKSAIMMAACFELNLKKILIIEPSKVLRTQISEQFCRLEILKRIGCLPEDFPEVKVYEVKHIQSADKWAEIFQEHDVVVAHPNSISPYYKKVSPIPAEFIDAIFMDEAHHEAAPTWKAINSYYNNVKRIFLTATPFRRDRKTMEAKLIYHYSLKQAFDDGILRPVDFLGVKAGLDTESDSILIEAAKKTFIEQKKYNPVSIMIRTDRIHHAEYLLERYKSSGLNVDIVHSDREDRDNIRVVNEVKEGKLDGLISVGMASEGLDIPLLKIAVLHATPKSIPYTIQFLGRISRQPLEQSGNAILIANKDEVKGEVSRLYNSDETWAKLVPQLIDESMKKARYYRSALIDEPDFVLPDLNIYFSTVIYDASDDFSFNTDFKVKSTSPYRVSYVSQKDINSPLVVITVIDKPIEWANRKIYIENYLDIHILYHIPEKNLLFELTSSEEALDSFTKSLYIGSISRISYSKLYKALSKFDHENYIMVGMKNAVMPGIAHPSYKTFIGNSVQDTIRNSEGRVFGVRYALMNMGEKKTWGIATKRSRVWAMKRGTIDEYKIWCDNLADLLDSNIDCSTLPGLSFLASTTPINKLEEAPIAILQDDVFYRAEFLIISIEGGKTYMNAVPNIEVRSFDSTSGILTCVLTLESFSCKMIMNFDNPLLWTVVSNKAITIRLFKSANDVITADLEKIINTFPPTLIMPKGYIIEGRTKIIPNSSIEDIPDEVWVKKDWSNCNIQAEAYKKKPNPKELPVINKTIKFIETDFDKQSDILILDDGAHEISDLIWIQGLKHIIHFIHCKPSKSDKPGCRKSDCDIVFTQAMRSIHWVYSELMFERIKERLHGESKIIFGSSQLLDEIAATFKVNQWKYKIIVAQPGFDIDKVSNKKLSNNNVYELAIPTYERITAGLADFEIWGNQKNQN</sequence>
<dbReference type="PANTHER" id="PTHR47396:SF1">
    <property type="entry name" value="ATP-DEPENDENT HELICASE IRC3-RELATED"/>
    <property type="match status" value="1"/>
</dbReference>
<dbReference type="Pfam" id="PF04851">
    <property type="entry name" value="ResIII"/>
    <property type="match status" value="1"/>
</dbReference>
<proteinExistence type="predicted"/>
<dbReference type="SMART" id="SM00490">
    <property type="entry name" value="HELICc"/>
    <property type="match status" value="1"/>
</dbReference>
<dbReference type="GO" id="GO:0016787">
    <property type="term" value="F:hydrolase activity"/>
    <property type="evidence" value="ECO:0007669"/>
    <property type="project" value="InterPro"/>
</dbReference>
<evidence type="ECO:0000313" key="4">
    <source>
        <dbReference type="Proteomes" id="UP000006178"/>
    </source>
</evidence>
<evidence type="ECO:0000259" key="2">
    <source>
        <dbReference type="PROSITE" id="PS51194"/>
    </source>
</evidence>
<dbReference type="PANTHER" id="PTHR47396">
    <property type="entry name" value="TYPE I RESTRICTION ENZYME ECOKI R PROTEIN"/>
    <property type="match status" value="1"/>
</dbReference>
<reference evidence="3 4" key="1">
    <citation type="journal article" date="2014" name="Appl. Environ. Microbiol.">
        <title>Profile of Secreted Hydrolases, Associated Proteins, and SlpA in Thermoanaerobacterium saccharolyticum during the Degradation of Hemicellulose.</title>
        <authorList>
            <person name="Currie D.H."/>
            <person name="Guss A.M."/>
            <person name="Herring C.D."/>
            <person name="Giannone R.J."/>
            <person name="Johnson C.M."/>
            <person name="Lankford P.K."/>
            <person name="Brown S.D."/>
            <person name="Hettich R.L."/>
            <person name="Lynd L.R."/>
        </authorList>
    </citation>
    <scope>NUCLEOTIDE SEQUENCE [LARGE SCALE GENOMIC DNA]</scope>
    <source>
        <strain evidence="4">DSM 8691 / JW/SL-YS485</strain>
    </source>
</reference>
<dbReference type="PROSITE" id="PS51192">
    <property type="entry name" value="HELICASE_ATP_BIND_1"/>
    <property type="match status" value="1"/>
</dbReference>
<organism evidence="3 4">
    <name type="scientific">Thermoanaerobacterium saccharolyticum (strain DSM 8691 / JW/SL-YS485)</name>
    <dbReference type="NCBI Taxonomy" id="1094508"/>
    <lineage>
        <taxon>Bacteria</taxon>
        <taxon>Bacillati</taxon>
        <taxon>Bacillota</taxon>
        <taxon>Clostridia</taxon>
        <taxon>Thermoanaerobacterales</taxon>
        <taxon>Thermoanaerobacteraceae</taxon>
        <taxon>Thermoanaerobacterium</taxon>
    </lineage>
</organism>
<dbReference type="SMART" id="SM00487">
    <property type="entry name" value="DEXDc"/>
    <property type="match status" value="1"/>
</dbReference>
<keyword evidence="4" id="KW-1185">Reference proteome</keyword>
<dbReference type="InterPro" id="IPR006935">
    <property type="entry name" value="Helicase/UvrB_N"/>
</dbReference>